<reference evidence="1" key="1">
    <citation type="journal article" date="2020" name="mSystems">
        <title>Genome- and Community-Level Interaction Insights into Carbon Utilization and Element Cycling Functions of Hydrothermarchaeota in Hydrothermal Sediment.</title>
        <authorList>
            <person name="Zhou Z."/>
            <person name="Liu Y."/>
            <person name="Xu W."/>
            <person name="Pan J."/>
            <person name="Luo Z.H."/>
            <person name="Li M."/>
        </authorList>
    </citation>
    <scope>NUCLEOTIDE SEQUENCE [LARGE SCALE GENOMIC DNA]</scope>
    <source>
        <strain evidence="1">SpSt-524</strain>
    </source>
</reference>
<sequence length="66" mass="7649">MAKKRDWIEDGIDFTRLTKVPEGQGYEMVTSEGYESLELYASMFMLDDEEVETLKAVIKARRKGEL</sequence>
<comment type="caution">
    <text evidence="1">The sequence shown here is derived from an EMBL/GenBank/DDBJ whole genome shotgun (WGS) entry which is preliminary data.</text>
</comment>
<dbReference type="AlphaFoldDB" id="A0A7C3HTT0"/>
<gene>
    <name evidence="1" type="ORF">ENS82_14950</name>
</gene>
<proteinExistence type="predicted"/>
<dbReference type="EMBL" id="DSWI01000036">
    <property type="protein sequence ID" value="HFG21982.1"/>
    <property type="molecule type" value="Genomic_DNA"/>
</dbReference>
<evidence type="ECO:0000313" key="1">
    <source>
        <dbReference type="EMBL" id="HFG21982.1"/>
    </source>
</evidence>
<accession>A0A7C3HTT0</accession>
<name>A0A7C3HTT0_MEIRU</name>
<organism evidence="1">
    <name type="scientific">Meiothermus ruber</name>
    <dbReference type="NCBI Taxonomy" id="277"/>
    <lineage>
        <taxon>Bacteria</taxon>
        <taxon>Thermotogati</taxon>
        <taxon>Deinococcota</taxon>
        <taxon>Deinococci</taxon>
        <taxon>Thermales</taxon>
        <taxon>Thermaceae</taxon>
        <taxon>Meiothermus</taxon>
    </lineage>
</organism>
<protein>
    <submittedName>
        <fullName evidence="1">Uncharacterized protein</fullName>
    </submittedName>
</protein>